<dbReference type="CDD" id="cd08369">
    <property type="entry name" value="FMT_core"/>
    <property type="match status" value="1"/>
</dbReference>
<evidence type="ECO:0008006" key="9">
    <source>
        <dbReference type="Google" id="ProtNLM"/>
    </source>
</evidence>
<dbReference type="SUPFAM" id="SSF53328">
    <property type="entry name" value="Formyltransferase"/>
    <property type="match status" value="1"/>
</dbReference>
<dbReference type="AlphaFoldDB" id="A0A918YD35"/>
<gene>
    <name evidence="7" type="ORF">GCM10010339_06030</name>
</gene>
<evidence type="ECO:0000256" key="1">
    <source>
        <dbReference type="ARBA" id="ARBA00010699"/>
    </source>
</evidence>
<feature type="domain" description="Formyl transferase C-terminal" evidence="6">
    <location>
        <begin position="124"/>
        <end position="173"/>
    </location>
</feature>
<dbReference type="PANTHER" id="PTHR11138">
    <property type="entry name" value="METHIONYL-TRNA FORMYLTRANSFERASE"/>
    <property type="match status" value="1"/>
</dbReference>
<evidence type="ECO:0000313" key="7">
    <source>
        <dbReference type="EMBL" id="GHD98522.1"/>
    </source>
</evidence>
<organism evidence="7 8">
    <name type="scientific">Streptomyces alanosinicus</name>
    <dbReference type="NCBI Taxonomy" id="68171"/>
    <lineage>
        <taxon>Bacteria</taxon>
        <taxon>Bacillati</taxon>
        <taxon>Actinomycetota</taxon>
        <taxon>Actinomycetes</taxon>
        <taxon>Kitasatosporales</taxon>
        <taxon>Streptomycetaceae</taxon>
        <taxon>Streptomyces</taxon>
    </lineage>
</organism>
<dbReference type="EMBL" id="BMVG01000001">
    <property type="protein sequence ID" value="GHD98522.1"/>
    <property type="molecule type" value="Genomic_DNA"/>
</dbReference>
<dbReference type="GO" id="GO:0004479">
    <property type="term" value="F:methionyl-tRNA formyltransferase activity"/>
    <property type="evidence" value="ECO:0007669"/>
    <property type="project" value="TreeGrafter"/>
</dbReference>
<evidence type="ECO:0000259" key="6">
    <source>
        <dbReference type="Pfam" id="PF02911"/>
    </source>
</evidence>
<dbReference type="Pfam" id="PF02911">
    <property type="entry name" value="Formyl_trans_C"/>
    <property type="match status" value="1"/>
</dbReference>
<evidence type="ECO:0000313" key="8">
    <source>
        <dbReference type="Proteomes" id="UP000655443"/>
    </source>
</evidence>
<dbReference type="InterPro" id="IPR044135">
    <property type="entry name" value="Met-tRNA-FMT_C"/>
</dbReference>
<reference evidence="7" key="1">
    <citation type="journal article" date="2014" name="Int. J. Syst. Evol. Microbiol.">
        <title>Complete genome sequence of Corynebacterium casei LMG S-19264T (=DSM 44701T), isolated from a smear-ripened cheese.</title>
        <authorList>
            <consortium name="US DOE Joint Genome Institute (JGI-PGF)"/>
            <person name="Walter F."/>
            <person name="Albersmeier A."/>
            <person name="Kalinowski J."/>
            <person name="Ruckert C."/>
        </authorList>
    </citation>
    <scope>NUCLEOTIDE SEQUENCE</scope>
    <source>
        <strain evidence="7">JCM 4714</strain>
    </source>
</reference>
<dbReference type="Proteomes" id="UP000655443">
    <property type="component" value="Unassembled WGS sequence"/>
</dbReference>
<dbReference type="SUPFAM" id="SSF50486">
    <property type="entry name" value="FMT C-terminal domain-like"/>
    <property type="match status" value="1"/>
</dbReference>
<dbReference type="CDD" id="cd08704">
    <property type="entry name" value="Met_tRNA_FMT_C"/>
    <property type="match status" value="1"/>
</dbReference>
<evidence type="ECO:0000259" key="5">
    <source>
        <dbReference type="Pfam" id="PF00551"/>
    </source>
</evidence>
<dbReference type="GO" id="GO:0005829">
    <property type="term" value="C:cytosol"/>
    <property type="evidence" value="ECO:0007669"/>
    <property type="project" value="TreeGrafter"/>
</dbReference>
<dbReference type="Gene3D" id="3.40.50.12230">
    <property type="match status" value="1"/>
</dbReference>
<dbReference type="InterPro" id="IPR011034">
    <property type="entry name" value="Formyl_transferase-like_C_sf"/>
</dbReference>
<proteinExistence type="inferred from homology"/>
<keyword evidence="8" id="KW-1185">Reference proteome</keyword>
<protein>
    <recommendedName>
        <fullName evidence="9">Formyl transferase N-terminal domain-containing protein</fullName>
    </recommendedName>
</protein>
<sequence length="204" mass="22536">MCYGIPWRLPATVLRVPRRGVLNVHPSLLPRHRGPMPVHWTVRHGDEETGVTNHWMDEASDSGPVVTQRDGIPLPDDLTGDVIFTQVRETIRTLVPETLALAEDGFAGTPQDESPASYEGSMGPDSAIIDWNRPAREIHNLVRAYPFGLFTVPEPLAVVRGKWVSVLRTSVSEVSGVRMRCGDGPLWVTESVSVPARDRWLASS</sequence>
<dbReference type="InterPro" id="IPR005793">
    <property type="entry name" value="Formyl_trans_C"/>
</dbReference>
<evidence type="ECO:0000256" key="4">
    <source>
        <dbReference type="SAM" id="MobiDB-lite"/>
    </source>
</evidence>
<keyword evidence="2" id="KW-0808">Transferase</keyword>
<comment type="caution">
    <text evidence="7">The sequence shown here is derived from an EMBL/GenBank/DDBJ whole genome shotgun (WGS) entry which is preliminary data.</text>
</comment>
<dbReference type="PANTHER" id="PTHR11138:SF5">
    <property type="entry name" value="METHIONYL-TRNA FORMYLTRANSFERASE, MITOCHONDRIAL"/>
    <property type="match status" value="1"/>
</dbReference>
<dbReference type="InterPro" id="IPR036477">
    <property type="entry name" value="Formyl_transf_N_sf"/>
</dbReference>
<feature type="region of interest" description="Disordered" evidence="4">
    <location>
        <begin position="103"/>
        <end position="122"/>
    </location>
</feature>
<evidence type="ECO:0000256" key="2">
    <source>
        <dbReference type="ARBA" id="ARBA00022679"/>
    </source>
</evidence>
<comment type="similarity">
    <text evidence="1">Belongs to the Fmt family.</text>
</comment>
<dbReference type="Pfam" id="PF00551">
    <property type="entry name" value="Formyl_trans_N"/>
    <property type="match status" value="1"/>
</dbReference>
<accession>A0A918YD35</accession>
<feature type="domain" description="Formyl transferase N-terminal" evidence="5">
    <location>
        <begin position="9"/>
        <end position="72"/>
    </location>
</feature>
<dbReference type="RefSeq" id="WP_229880738.1">
    <property type="nucleotide sequence ID" value="NZ_BMVG01000001.1"/>
</dbReference>
<name>A0A918YD35_9ACTN</name>
<evidence type="ECO:0000256" key="3">
    <source>
        <dbReference type="ARBA" id="ARBA00022917"/>
    </source>
</evidence>
<reference evidence="7" key="2">
    <citation type="submission" date="2020-09" db="EMBL/GenBank/DDBJ databases">
        <authorList>
            <person name="Sun Q."/>
            <person name="Ohkuma M."/>
        </authorList>
    </citation>
    <scope>NUCLEOTIDE SEQUENCE</scope>
    <source>
        <strain evidence="7">JCM 4714</strain>
    </source>
</reference>
<keyword evidence="3" id="KW-0648">Protein biosynthesis</keyword>
<dbReference type="InterPro" id="IPR002376">
    <property type="entry name" value="Formyl_transf_N"/>
</dbReference>